<dbReference type="InterPro" id="IPR023213">
    <property type="entry name" value="CAT-like_dom_sf"/>
</dbReference>
<dbReference type="GO" id="GO:0016747">
    <property type="term" value="F:acyltransferase activity, transferring groups other than amino-acyl groups"/>
    <property type="evidence" value="ECO:0007669"/>
    <property type="project" value="UniProtKB-ARBA"/>
</dbReference>
<gene>
    <name evidence="3" type="ORF">LUZ61_000895</name>
</gene>
<accession>A0AAD5ZFZ2</accession>
<comment type="caution">
    <text evidence="3">The sequence shown here is derived from an EMBL/GenBank/DDBJ whole genome shotgun (WGS) entry which is preliminary data.</text>
</comment>
<dbReference type="Proteomes" id="UP001210211">
    <property type="component" value="Unassembled WGS sequence"/>
</dbReference>
<dbReference type="PANTHER" id="PTHR31625">
    <property type="match status" value="1"/>
</dbReference>
<dbReference type="Gene3D" id="3.30.559.10">
    <property type="entry name" value="Chloramphenicol acetyltransferase-like domain"/>
    <property type="match status" value="2"/>
</dbReference>
<evidence type="ECO:0000313" key="4">
    <source>
        <dbReference type="Proteomes" id="UP001210211"/>
    </source>
</evidence>
<sequence length="449" mass="50139">MASTLLPIKIIESSRVAPPPGTTPDHASLPFTYFDVFWIKLPPVERLFFYRYPHPTTHFISSFLPRLKSSLSQALKTYHHLAGNFRLIPGTDDRFEHYYVEGDAISFTVAECNGPFEDLTSDHERDVSQLEYLVPVLPRSEELQPLLVVQVTVFPDQGIVIGTSLHHTACDGTSSIQFMHTWAKTCLSGALVSSHVPIFDRTLIPDPSNIYSFFYNIAQNYLKSVRKDAIPAIEPSKLVLATFTLRREHIQSLKQQVLTKAEQRKTSFHCSTIVVAFAYIWTSFVRAKQMDNTERACLLLTADARARIQPPLPSEYFGNCLVSCMTLANVTDLIQDDGIFVAAEAFGKSIDQLGEKLKVPRTWFDNHASLNGTPVLTVAGSPKFKVYDVDFGLGRPIKVEVISATKTGAMSAAESRGDQGGVEIGIAFPKNEMDCFKKYFFEGLKLLSE</sequence>
<dbReference type="InterPro" id="IPR051504">
    <property type="entry name" value="Plant_metabolite_acyltrans"/>
</dbReference>
<dbReference type="AlphaFoldDB" id="A0AAD5ZFZ2"/>
<keyword evidence="2" id="KW-0012">Acyltransferase</keyword>
<dbReference type="Pfam" id="PF02458">
    <property type="entry name" value="Transferase"/>
    <property type="match status" value="1"/>
</dbReference>
<protein>
    <submittedName>
        <fullName evidence="3">Uncharacterized protein</fullName>
    </submittedName>
</protein>
<proteinExistence type="predicted"/>
<evidence type="ECO:0000256" key="2">
    <source>
        <dbReference type="ARBA" id="ARBA00023315"/>
    </source>
</evidence>
<evidence type="ECO:0000256" key="1">
    <source>
        <dbReference type="ARBA" id="ARBA00022679"/>
    </source>
</evidence>
<keyword evidence="1" id="KW-0808">Transferase</keyword>
<name>A0AAD5ZFZ2_9POAL</name>
<evidence type="ECO:0000313" key="3">
    <source>
        <dbReference type="EMBL" id="KAJ3697190.1"/>
    </source>
</evidence>
<reference evidence="3 4" key="1">
    <citation type="journal article" date="2022" name="Cell">
        <title>Repeat-based holocentromeres influence genome architecture and karyotype evolution.</title>
        <authorList>
            <person name="Hofstatter P.G."/>
            <person name="Thangavel G."/>
            <person name="Lux T."/>
            <person name="Neumann P."/>
            <person name="Vondrak T."/>
            <person name="Novak P."/>
            <person name="Zhang M."/>
            <person name="Costa L."/>
            <person name="Castellani M."/>
            <person name="Scott A."/>
            <person name="Toegelov H."/>
            <person name="Fuchs J."/>
            <person name="Mata-Sucre Y."/>
            <person name="Dias Y."/>
            <person name="Vanzela A.L.L."/>
            <person name="Huettel B."/>
            <person name="Almeida C.C.S."/>
            <person name="Simkova H."/>
            <person name="Souza G."/>
            <person name="Pedrosa-Harand A."/>
            <person name="Macas J."/>
            <person name="Mayer K.F.X."/>
            <person name="Houben A."/>
            <person name="Marques A."/>
        </authorList>
    </citation>
    <scope>NUCLEOTIDE SEQUENCE [LARGE SCALE GENOMIC DNA]</scope>
    <source>
        <strain evidence="3">RhyTen1mFocal</strain>
    </source>
</reference>
<organism evidence="3 4">
    <name type="scientific">Rhynchospora tenuis</name>
    <dbReference type="NCBI Taxonomy" id="198213"/>
    <lineage>
        <taxon>Eukaryota</taxon>
        <taxon>Viridiplantae</taxon>
        <taxon>Streptophyta</taxon>
        <taxon>Embryophyta</taxon>
        <taxon>Tracheophyta</taxon>
        <taxon>Spermatophyta</taxon>
        <taxon>Magnoliopsida</taxon>
        <taxon>Liliopsida</taxon>
        <taxon>Poales</taxon>
        <taxon>Cyperaceae</taxon>
        <taxon>Cyperoideae</taxon>
        <taxon>Rhynchosporeae</taxon>
        <taxon>Rhynchospora</taxon>
    </lineage>
</organism>
<keyword evidence="4" id="KW-1185">Reference proteome</keyword>
<dbReference type="EMBL" id="JAMRDG010000001">
    <property type="protein sequence ID" value="KAJ3697190.1"/>
    <property type="molecule type" value="Genomic_DNA"/>
</dbReference>